<evidence type="ECO:0000256" key="1">
    <source>
        <dbReference type="SAM" id="MobiDB-lite"/>
    </source>
</evidence>
<feature type="signal peptide" evidence="3">
    <location>
        <begin position="1"/>
        <end position="22"/>
    </location>
</feature>
<dbReference type="HOGENOM" id="CLU_902888_0_0_11"/>
<keyword evidence="3" id="KW-0732">Signal</keyword>
<keyword evidence="5" id="KW-1185">Reference proteome</keyword>
<evidence type="ECO:0000256" key="2">
    <source>
        <dbReference type="SAM" id="Phobius"/>
    </source>
</evidence>
<evidence type="ECO:0000256" key="3">
    <source>
        <dbReference type="SAM" id="SignalP"/>
    </source>
</evidence>
<dbReference type="Proteomes" id="UP000004926">
    <property type="component" value="Chromosome"/>
</dbReference>
<protein>
    <submittedName>
        <fullName evidence="4">Uncharacterized protein</fullName>
    </submittedName>
</protein>
<proteinExistence type="predicted"/>
<reference evidence="4 5" key="1">
    <citation type="journal article" date="2012" name="Stand. Genomic Sci.">
        <title>Genome sequence of the ocean sediment bacterium Saccharomonospora marina type strain (XMU15(T)).</title>
        <authorList>
            <person name="Klenk H.P."/>
            <person name="Lu M."/>
            <person name="Lucas S."/>
            <person name="Lapidus A."/>
            <person name="Copeland A."/>
            <person name="Pitluck S."/>
            <person name="Goodwin L.A."/>
            <person name="Han C."/>
            <person name="Tapia R."/>
            <person name="Brambilla E.M."/>
            <person name="Potter G."/>
            <person name="Land M."/>
            <person name="Ivanova N."/>
            <person name="Rohde M."/>
            <person name="Goker M."/>
            <person name="Detter J.C."/>
            <person name="Li W.J."/>
            <person name="Kyrpides N.C."/>
            <person name="Woyke T."/>
        </authorList>
    </citation>
    <scope>NUCLEOTIDE SEQUENCE [LARGE SCALE GENOMIC DNA]</scope>
    <source>
        <strain evidence="4 5">XMU15</strain>
    </source>
</reference>
<feature type="transmembrane region" description="Helical" evidence="2">
    <location>
        <begin position="288"/>
        <end position="309"/>
    </location>
</feature>
<dbReference type="AlphaFoldDB" id="H5XC52"/>
<gene>
    <name evidence="4" type="ORF">SacmaDRAFT_5742</name>
</gene>
<sequence length="314" mass="31168">MRIRPPALARTMRKALTTTAVAAAVGGLTVLSGGTAAATTLVTDTCTSAVAGQIGDQIAIPGTSVKDLVRQGAIEAKTVIIVHDLTIWPDHLANQVAKKQLTVGTVPDARTATISGQAIGAAVKKALEGSAGLGILPATQQTTLDTIAKKVAGSCGLTLSATNYSAPSQPGRQSPGGQQGSAPSSGYATPGTQGYAAGGNGSLQGTGDTRAARRDYGGIPAVSAPSAGISVPPNLRYPPSSGVPGQPNSPEFGILGAEQGQGGQPDDVRNAGNAAALAASDSADQVQLPMLLAVVALAGVTAGLVRTWVLRRVS</sequence>
<evidence type="ECO:0000313" key="5">
    <source>
        <dbReference type="Proteomes" id="UP000004926"/>
    </source>
</evidence>
<name>H5XC52_9PSEU</name>
<dbReference type="eggNOG" id="ENOG5033UWW">
    <property type="taxonomic scope" value="Bacteria"/>
</dbReference>
<keyword evidence="2" id="KW-0812">Transmembrane</keyword>
<dbReference type="STRING" id="882083.SacmaDRAFT_5742"/>
<keyword evidence="2" id="KW-1133">Transmembrane helix</keyword>
<evidence type="ECO:0000313" key="4">
    <source>
        <dbReference type="EMBL" id="EHR53856.1"/>
    </source>
</evidence>
<feature type="compositionally biased region" description="Low complexity" evidence="1">
    <location>
        <begin position="165"/>
        <end position="186"/>
    </location>
</feature>
<organism evidence="4 5">
    <name type="scientific">Saccharomonospora marina XMU15</name>
    <dbReference type="NCBI Taxonomy" id="882083"/>
    <lineage>
        <taxon>Bacteria</taxon>
        <taxon>Bacillati</taxon>
        <taxon>Actinomycetota</taxon>
        <taxon>Actinomycetes</taxon>
        <taxon>Pseudonocardiales</taxon>
        <taxon>Pseudonocardiaceae</taxon>
        <taxon>Saccharomonospora</taxon>
    </lineage>
</organism>
<keyword evidence="2" id="KW-0472">Membrane</keyword>
<feature type="chain" id="PRO_5039263726" evidence="3">
    <location>
        <begin position="23"/>
        <end position="314"/>
    </location>
</feature>
<feature type="region of interest" description="Disordered" evidence="1">
    <location>
        <begin position="164"/>
        <end position="270"/>
    </location>
</feature>
<accession>H5XC52</accession>
<dbReference type="RefSeq" id="WP_009157230.1">
    <property type="nucleotide sequence ID" value="NZ_CM001439.1"/>
</dbReference>
<dbReference type="EMBL" id="CM001439">
    <property type="protein sequence ID" value="EHR53856.1"/>
    <property type="molecule type" value="Genomic_DNA"/>
</dbReference>